<feature type="compositionally biased region" description="Basic and acidic residues" evidence="1">
    <location>
        <begin position="146"/>
        <end position="179"/>
    </location>
</feature>
<feature type="region of interest" description="Disordered" evidence="1">
    <location>
        <begin position="91"/>
        <end position="122"/>
    </location>
</feature>
<feature type="compositionally biased region" description="Basic and acidic residues" evidence="1">
    <location>
        <begin position="91"/>
        <end position="100"/>
    </location>
</feature>
<keyword evidence="4" id="KW-1185">Reference proteome</keyword>
<evidence type="ECO:0000313" key="3">
    <source>
        <dbReference type="EMBL" id="MBC3919238.1"/>
    </source>
</evidence>
<reference evidence="3 4" key="1">
    <citation type="submission" date="2020-08" db="EMBL/GenBank/DDBJ databases">
        <title>Novel species isolated from subtropical streams in China.</title>
        <authorList>
            <person name="Lu H."/>
        </authorList>
    </citation>
    <scope>NUCLEOTIDE SEQUENCE [LARGE SCALE GENOMIC DNA]</scope>
    <source>
        <strain evidence="3 4">CY18W</strain>
    </source>
</reference>
<name>A0ABR6ZUK5_9BURK</name>
<evidence type="ECO:0000313" key="4">
    <source>
        <dbReference type="Proteomes" id="UP000650424"/>
    </source>
</evidence>
<evidence type="ECO:0000256" key="1">
    <source>
        <dbReference type="SAM" id="MobiDB-lite"/>
    </source>
</evidence>
<accession>A0ABR6ZUK5</accession>
<dbReference type="EMBL" id="JACOGF010000009">
    <property type="protein sequence ID" value="MBC3919238.1"/>
    <property type="molecule type" value="Genomic_DNA"/>
</dbReference>
<proteinExistence type="predicted"/>
<protein>
    <submittedName>
        <fullName evidence="3">Uncharacterized protein</fullName>
    </submittedName>
</protein>
<comment type="caution">
    <text evidence="3">The sequence shown here is derived from an EMBL/GenBank/DDBJ whole genome shotgun (WGS) entry which is preliminary data.</text>
</comment>
<feature type="signal peptide" evidence="2">
    <location>
        <begin position="1"/>
        <end position="20"/>
    </location>
</feature>
<feature type="region of interest" description="Disordered" evidence="1">
    <location>
        <begin position="146"/>
        <end position="194"/>
    </location>
</feature>
<dbReference type="RefSeq" id="WP_186948514.1">
    <property type="nucleotide sequence ID" value="NZ_JACOGF010000009.1"/>
</dbReference>
<gene>
    <name evidence="3" type="ORF">H8L32_17235</name>
</gene>
<sequence length="194" mass="21468">MKTKFIPLLLAGLLTCSAFAQSVSTDVQRNVNQQTRIEDGLKTGQLTTKEVGKLEREQAAIAREEHNALKDGKLSAGEKAKIDRMQNKASADIHAEKNDGRVGNPNSVSSKRMQADVQRNVNQQQRVENGIKSGELTNHEVAKLEKGQARVDHKEAVAAKNGHIGEAEQRNIQHAENHQSKKIHKEKTDEQVRG</sequence>
<keyword evidence="2" id="KW-0732">Signal</keyword>
<evidence type="ECO:0000256" key="2">
    <source>
        <dbReference type="SAM" id="SignalP"/>
    </source>
</evidence>
<feature type="chain" id="PRO_5046696970" evidence="2">
    <location>
        <begin position="21"/>
        <end position="194"/>
    </location>
</feature>
<dbReference type="Proteomes" id="UP000650424">
    <property type="component" value="Unassembled WGS sequence"/>
</dbReference>
<organism evidence="3 4">
    <name type="scientific">Undibacterium hunanense</name>
    <dbReference type="NCBI Taxonomy" id="2762292"/>
    <lineage>
        <taxon>Bacteria</taxon>
        <taxon>Pseudomonadati</taxon>
        <taxon>Pseudomonadota</taxon>
        <taxon>Betaproteobacteria</taxon>
        <taxon>Burkholderiales</taxon>
        <taxon>Oxalobacteraceae</taxon>
        <taxon>Undibacterium</taxon>
    </lineage>
</organism>